<dbReference type="Proteomes" id="UP000186720">
    <property type="component" value="Unassembled WGS sequence"/>
</dbReference>
<evidence type="ECO:0000313" key="1">
    <source>
        <dbReference type="EMBL" id="OKS84575.1"/>
    </source>
</evidence>
<accession>A0A1Q5ZS33</accession>
<organism evidence="1 2">
    <name type="scientific">Mucilaginibacter polytrichastri</name>
    <dbReference type="NCBI Taxonomy" id="1302689"/>
    <lineage>
        <taxon>Bacteria</taxon>
        <taxon>Pseudomonadati</taxon>
        <taxon>Bacteroidota</taxon>
        <taxon>Sphingobacteriia</taxon>
        <taxon>Sphingobacteriales</taxon>
        <taxon>Sphingobacteriaceae</taxon>
        <taxon>Mucilaginibacter</taxon>
    </lineage>
</organism>
<gene>
    <name evidence="1" type="ORF">RG47T_0007</name>
</gene>
<protein>
    <submittedName>
        <fullName evidence="1">Uncharacterized protein</fullName>
    </submittedName>
</protein>
<comment type="caution">
    <text evidence="1">The sequence shown here is derived from an EMBL/GenBank/DDBJ whole genome shotgun (WGS) entry which is preliminary data.</text>
</comment>
<keyword evidence="2" id="KW-1185">Reference proteome</keyword>
<dbReference type="AlphaFoldDB" id="A0A1Q5ZS33"/>
<name>A0A1Q5ZS33_9SPHI</name>
<sequence>MQFQRFGLAKDKVCLLLVETPELKDVVNERFHQVKFAILFGSLFTIW</sequence>
<evidence type="ECO:0000313" key="2">
    <source>
        <dbReference type="Proteomes" id="UP000186720"/>
    </source>
</evidence>
<dbReference type="STRING" id="1302689.RG47T_0007"/>
<dbReference type="EMBL" id="MPPL01000001">
    <property type="protein sequence ID" value="OKS84575.1"/>
    <property type="molecule type" value="Genomic_DNA"/>
</dbReference>
<proteinExistence type="predicted"/>
<reference evidence="1 2" key="1">
    <citation type="submission" date="2016-11" db="EMBL/GenBank/DDBJ databases">
        <title>Whole Genome Sequencing of Mucilaginibacter polytrichastri RG4-7(T) isolated from the moss sample.</title>
        <authorList>
            <person name="Li Y."/>
        </authorList>
    </citation>
    <scope>NUCLEOTIDE SEQUENCE [LARGE SCALE GENOMIC DNA]</scope>
    <source>
        <strain evidence="1 2">RG4-7</strain>
    </source>
</reference>